<dbReference type="EMBL" id="BPVZ01000039">
    <property type="protein sequence ID" value="GKV13616.1"/>
    <property type="molecule type" value="Genomic_DNA"/>
</dbReference>
<keyword evidence="1" id="KW-0472">Membrane</keyword>
<keyword evidence="1" id="KW-1133">Transmembrane helix</keyword>
<feature type="transmembrane region" description="Helical" evidence="1">
    <location>
        <begin position="21"/>
        <end position="41"/>
    </location>
</feature>
<organism evidence="2 3">
    <name type="scientific">Rubroshorea leprosula</name>
    <dbReference type="NCBI Taxonomy" id="152421"/>
    <lineage>
        <taxon>Eukaryota</taxon>
        <taxon>Viridiplantae</taxon>
        <taxon>Streptophyta</taxon>
        <taxon>Embryophyta</taxon>
        <taxon>Tracheophyta</taxon>
        <taxon>Spermatophyta</taxon>
        <taxon>Magnoliopsida</taxon>
        <taxon>eudicotyledons</taxon>
        <taxon>Gunneridae</taxon>
        <taxon>Pentapetalae</taxon>
        <taxon>rosids</taxon>
        <taxon>malvids</taxon>
        <taxon>Malvales</taxon>
        <taxon>Dipterocarpaceae</taxon>
        <taxon>Rubroshorea</taxon>
    </lineage>
</organism>
<reference evidence="2 3" key="1">
    <citation type="journal article" date="2021" name="Commun. Biol.">
        <title>The genome of Shorea leprosula (Dipterocarpaceae) highlights the ecological relevance of drought in aseasonal tropical rainforests.</title>
        <authorList>
            <person name="Ng K.K.S."/>
            <person name="Kobayashi M.J."/>
            <person name="Fawcett J.A."/>
            <person name="Hatakeyama M."/>
            <person name="Paape T."/>
            <person name="Ng C.H."/>
            <person name="Ang C.C."/>
            <person name="Tnah L.H."/>
            <person name="Lee C.T."/>
            <person name="Nishiyama T."/>
            <person name="Sese J."/>
            <person name="O'Brien M.J."/>
            <person name="Copetti D."/>
            <person name="Mohd Noor M.I."/>
            <person name="Ong R.C."/>
            <person name="Putra M."/>
            <person name="Sireger I.Z."/>
            <person name="Indrioko S."/>
            <person name="Kosugi Y."/>
            <person name="Izuno A."/>
            <person name="Isagi Y."/>
            <person name="Lee S.L."/>
            <person name="Shimizu K.K."/>
        </authorList>
    </citation>
    <scope>NUCLEOTIDE SEQUENCE [LARGE SCALE GENOMIC DNA]</scope>
    <source>
        <strain evidence="2">214</strain>
    </source>
</reference>
<dbReference type="Proteomes" id="UP001054252">
    <property type="component" value="Unassembled WGS sequence"/>
</dbReference>
<keyword evidence="3" id="KW-1185">Reference proteome</keyword>
<sequence length="43" mass="4839">MHSSVHDSVYPSDAYPSRMKFHLLVGLIIRFLAMWLCLMGAGS</sequence>
<dbReference type="AlphaFoldDB" id="A0AAV5JRQ9"/>
<evidence type="ECO:0000313" key="2">
    <source>
        <dbReference type="EMBL" id="GKV13616.1"/>
    </source>
</evidence>
<evidence type="ECO:0000256" key="1">
    <source>
        <dbReference type="SAM" id="Phobius"/>
    </source>
</evidence>
<keyword evidence="1" id="KW-0812">Transmembrane</keyword>
<comment type="caution">
    <text evidence="2">The sequence shown here is derived from an EMBL/GenBank/DDBJ whole genome shotgun (WGS) entry which is preliminary data.</text>
</comment>
<accession>A0AAV5JRQ9</accession>
<protein>
    <submittedName>
        <fullName evidence="2">Uncharacterized protein</fullName>
    </submittedName>
</protein>
<name>A0AAV5JRQ9_9ROSI</name>
<gene>
    <name evidence="2" type="ORF">SLEP1_g24607</name>
</gene>
<evidence type="ECO:0000313" key="3">
    <source>
        <dbReference type="Proteomes" id="UP001054252"/>
    </source>
</evidence>
<proteinExistence type="predicted"/>